<feature type="transmembrane region" description="Helical" evidence="1">
    <location>
        <begin position="236"/>
        <end position="255"/>
    </location>
</feature>
<dbReference type="AlphaFoldDB" id="A0A8J8Q460"/>
<feature type="transmembrane region" description="Helical" evidence="1">
    <location>
        <begin position="20"/>
        <end position="42"/>
    </location>
</feature>
<reference evidence="2" key="1">
    <citation type="submission" date="2017-11" db="EMBL/GenBank/DDBJ databases">
        <authorList>
            <person name="Kajale S.C."/>
            <person name="Sharma A."/>
        </authorList>
    </citation>
    <scope>NUCLEOTIDE SEQUENCE</scope>
    <source>
        <strain evidence="2">LS1_42</strain>
    </source>
</reference>
<evidence type="ECO:0000256" key="1">
    <source>
        <dbReference type="SAM" id="Phobius"/>
    </source>
</evidence>
<gene>
    <name evidence="2" type="ORF">CV102_12030</name>
</gene>
<feature type="transmembrane region" description="Helical" evidence="1">
    <location>
        <begin position="96"/>
        <end position="116"/>
    </location>
</feature>
<dbReference type="RefSeq" id="WP_148858227.1">
    <property type="nucleotide sequence ID" value="NZ_PHNJ01000005.1"/>
</dbReference>
<dbReference type="EMBL" id="PHNJ01000005">
    <property type="protein sequence ID" value="TYL38524.1"/>
    <property type="molecule type" value="Genomic_DNA"/>
</dbReference>
<keyword evidence="1" id="KW-0472">Membrane</keyword>
<protein>
    <submittedName>
        <fullName evidence="2">Uncharacterized protein</fullName>
    </submittedName>
</protein>
<evidence type="ECO:0000313" key="2">
    <source>
        <dbReference type="EMBL" id="TYL38524.1"/>
    </source>
</evidence>
<keyword evidence="3" id="KW-1185">Reference proteome</keyword>
<keyword evidence="1" id="KW-1133">Transmembrane helix</keyword>
<evidence type="ECO:0000313" key="3">
    <source>
        <dbReference type="Proteomes" id="UP000766904"/>
    </source>
</evidence>
<proteinExistence type="predicted"/>
<accession>A0A8J8Q460</accession>
<dbReference type="Proteomes" id="UP000766904">
    <property type="component" value="Unassembled WGS sequence"/>
</dbReference>
<feature type="transmembrane region" description="Helical" evidence="1">
    <location>
        <begin position="267"/>
        <end position="287"/>
    </location>
</feature>
<keyword evidence="1" id="KW-0812">Transmembrane</keyword>
<organism evidence="2 3">
    <name type="scientific">Natronococcus pandeyae</name>
    <dbReference type="NCBI Taxonomy" id="2055836"/>
    <lineage>
        <taxon>Archaea</taxon>
        <taxon>Methanobacteriati</taxon>
        <taxon>Methanobacteriota</taxon>
        <taxon>Stenosarchaea group</taxon>
        <taxon>Halobacteria</taxon>
        <taxon>Halobacteriales</taxon>
        <taxon>Natrialbaceae</taxon>
        <taxon>Natronococcus</taxon>
    </lineage>
</organism>
<comment type="caution">
    <text evidence="2">The sequence shown here is derived from an EMBL/GenBank/DDBJ whole genome shotgun (WGS) entry which is preliminary data.</text>
</comment>
<dbReference type="OrthoDB" id="188286at2157"/>
<name>A0A8J8Q460_9EURY</name>
<sequence length="302" mass="32461">MSGSVHEWSALPEETPLRRLLLYAPYGLYGGFGAWIVAAAVLFTVGQALVGSPIALVIVVALVGGPVSIVALWLLVRHDSFPKWMDKLYLTDRLSAHGLAIAIAVGAAIVGIVGLLSPRGTVLLVFVGTPALALVSSSAETTVQFDPTARRVVVRNDRRRDSGGTKRIDLVNVTSTYRIPLGTVGLYVCRRTGSNPVLVSVPERHRPAFERALEEAERMEPAAAPKTPSTTRPMRIVLVVVALKFIAIAVGVGYLGYSAAGRDIGQILFALPGLLLFGGVSLGYACYESWLARRERLRQSYE</sequence>
<feature type="transmembrane region" description="Helical" evidence="1">
    <location>
        <begin position="54"/>
        <end position="76"/>
    </location>
</feature>